<keyword evidence="1" id="KW-0812">Transmembrane</keyword>
<evidence type="ECO:0000313" key="3">
    <source>
        <dbReference type="Proteomes" id="UP000009315"/>
    </source>
</evidence>
<dbReference type="Proteomes" id="UP000009315">
    <property type="component" value="Unassembled WGS sequence"/>
</dbReference>
<keyword evidence="1" id="KW-0472">Membrane</keyword>
<protein>
    <submittedName>
        <fullName evidence="2">Uncharacterized protein</fullName>
    </submittedName>
</protein>
<dbReference type="AlphaFoldDB" id="K8E0H6"/>
<accession>K8E0H6</accession>
<dbReference type="STRING" id="1121428.DESHY_60234"/>
<dbReference type="RefSeq" id="WP_008412832.1">
    <property type="nucleotide sequence ID" value="NZ_CAOS01000013.1"/>
</dbReference>
<sequence>MKIDKQSVIISTVVLVGSSVTQYLLYRHIDWAYSILTAIVFIVLAPYINKKNN</sequence>
<comment type="caution">
    <text evidence="2">The sequence shown here is derived from an EMBL/GenBank/DDBJ whole genome shotgun (WGS) entry which is preliminary data.</text>
</comment>
<dbReference type="EMBL" id="CAOS01000013">
    <property type="protein sequence ID" value="CCO09062.1"/>
    <property type="molecule type" value="Genomic_DNA"/>
</dbReference>
<evidence type="ECO:0000313" key="2">
    <source>
        <dbReference type="EMBL" id="CCO09062.1"/>
    </source>
</evidence>
<feature type="transmembrane region" description="Helical" evidence="1">
    <location>
        <begin position="7"/>
        <end position="25"/>
    </location>
</feature>
<reference evidence="2 3" key="1">
    <citation type="journal article" date="2013" name="Genome Announc.">
        <title>Genome Sequence of the Sulfate-Reducing Bacterium Desulfotomaculum hydrothermale Lam5(T).</title>
        <authorList>
            <person name="Amin O."/>
            <person name="Fardeau M.L."/>
            <person name="Valette O."/>
            <person name="Hirschler-Rea A."/>
            <person name="Barbe V."/>
            <person name="Medigue C."/>
            <person name="Vacherie B."/>
            <person name="Ollivier B."/>
            <person name="Bertin P.N."/>
            <person name="Dolla A."/>
        </authorList>
    </citation>
    <scope>NUCLEOTIDE SEQUENCE [LARGE SCALE GENOMIC DNA]</scope>
    <source>
        <strain evidence="3">Lam5 / DSM 18033</strain>
    </source>
</reference>
<gene>
    <name evidence="2" type="ORF">DESHY_60234</name>
</gene>
<organism evidence="2 3">
    <name type="scientific">Desulforamulus hydrothermalis Lam5 = DSM 18033</name>
    <dbReference type="NCBI Taxonomy" id="1121428"/>
    <lineage>
        <taxon>Bacteria</taxon>
        <taxon>Bacillati</taxon>
        <taxon>Bacillota</taxon>
        <taxon>Clostridia</taxon>
        <taxon>Eubacteriales</taxon>
        <taxon>Peptococcaceae</taxon>
        <taxon>Desulforamulus</taxon>
    </lineage>
</organism>
<keyword evidence="3" id="KW-1185">Reference proteome</keyword>
<proteinExistence type="predicted"/>
<feature type="transmembrane region" description="Helical" evidence="1">
    <location>
        <begin position="31"/>
        <end position="48"/>
    </location>
</feature>
<name>K8E0H6_9FIRM</name>
<keyword evidence="1" id="KW-1133">Transmembrane helix</keyword>
<evidence type="ECO:0000256" key="1">
    <source>
        <dbReference type="SAM" id="Phobius"/>
    </source>
</evidence>